<reference evidence="4" key="3">
    <citation type="submission" date="2018-08" db="UniProtKB">
        <authorList>
            <consortium name="EnsemblPlants"/>
        </authorList>
    </citation>
    <scope>IDENTIFICATION</scope>
    <source>
        <strain evidence="4">cv. Bd21</strain>
    </source>
</reference>
<proteinExistence type="predicted"/>
<dbReference type="EMBL" id="CM000880">
    <property type="protein sequence ID" value="KQK15195.1"/>
    <property type="molecule type" value="Genomic_DNA"/>
</dbReference>
<feature type="compositionally biased region" description="Basic and acidic residues" evidence="2">
    <location>
        <begin position="224"/>
        <end position="254"/>
    </location>
</feature>
<sequence>MEEAKPKQAAAREPLPRELSGRRDMPLVEELERLRAELAAAKARLAATTAEIPRLKTLIESTNGAVAKGQEEERRKQAALDALRRRLAGLGRGQDDALRRVLSELTAARGAKDALERRALVRRQVARALRLAERALAAEAHALAWSATAAAETLRLAAGAAGDEAALHHDVVALPARTHEELRRAVEAEERRAEARVEEAEAARRAARARRAAAVARLDAARARRREAAEAGQDRHGRDADDMRQRRGKMEKGRGQTRGRLGSRARLVVKKLGGFLCSKVRD</sequence>
<dbReference type="GO" id="GO:0009904">
    <property type="term" value="P:chloroplast accumulation movement"/>
    <property type="evidence" value="ECO:0000318"/>
    <property type="project" value="GO_Central"/>
</dbReference>
<dbReference type="Proteomes" id="UP000008810">
    <property type="component" value="Chromosome 1"/>
</dbReference>
<feature type="compositionally biased region" description="Basic and acidic residues" evidence="2">
    <location>
        <begin position="14"/>
        <end position="24"/>
    </location>
</feature>
<accession>A0A0Q3JBC9</accession>
<evidence type="ECO:0000256" key="2">
    <source>
        <dbReference type="SAM" id="MobiDB-lite"/>
    </source>
</evidence>
<feature type="region of interest" description="Disordered" evidence="2">
    <location>
        <begin position="1"/>
        <end position="24"/>
    </location>
</feature>
<dbReference type="EnsemblPlants" id="KQK15195">
    <property type="protein sequence ID" value="KQK15195"/>
    <property type="gene ID" value="BRADI_1g21170v3"/>
</dbReference>
<dbReference type="Gramene" id="KQK15195">
    <property type="protein sequence ID" value="KQK15195"/>
    <property type="gene ID" value="BRADI_1g21170v3"/>
</dbReference>
<keyword evidence="5" id="KW-1185">Reference proteome</keyword>
<feature type="coiled-coil region" evidence="1">
    <location>
        <begin position="176"/>
        <end position="217"/>
    </location>
</feature>
<evidence type="ECO:0000313" key="3">
    <source>
        <dbReference type="EMBL" id="KQK15195.1"/>
    </source>
</evidence>
<keyword evidence="1" id="KW-0175">Coiled coil</keyword>
<dbReference type="GO" id="GO:0009903">
    <property type="term" value="P:chloroplast avoidance movement"/>
    <property type="evidence" value="ECO:0000318"/>
    <property type="project" value="GO_Central"/>
</dbReference>
<name>A0A0Q3JBC9_BRADI</name>
<organism evidence="3">
    <name type="scientific">Brachypodium distachyon</name>
    <name type="common">Purple false brome</name>
    <name type="synonym">Trachynia distachya</name>
    <dbReference type="NCBI Taxonomy" id="15368"/>
    <lineage>
        <taxon>Eukaryota</taxon>
        <taxon>Viridiplantae</taxon>
        <taxon>Streptophyta</taxon>
        <taxon>Embryophyta</taxon>
        <taxon>Tracheophyta</taxon>
        <taxon>Spermatophyta</taxon>
        <taxon>Magnoliopsida</taxon>
        <taxon>Liliopsida</taxon>
        <taxon>Poales</taxon>
        <taxon>Poaceae</taxon>
        <taxon>BOP clade</taxon>
        <taxon>Pooideae</taxon>
        <taxon>Stipodae</taxon>
        <taxon>Brachypodieae</taxon>
        <taxon>Brachypodium</taxon>
    </lineage>
</organism>
<reference evidence="3" key="2">
    <citation type="submission" date="2017-06" db="EMBL/GenBank/DDBJ databases">
        <title>WGS assembly of Brachypodium distachyon.</title>
        <authorList>
            <consortium name="The International Brachypodium Initiative"/>
            <person name="Lucas S."/>
            <person name="Harmon-Smith M."/>
            <person name="Lail K."/>
            <person name="Tice H."/>
            <person name="Grimwood J."/>
            <person name="Bruce D."/>
            <person name="Barry K."/>
            <person name="Shu S."/>
            <person name="Lindquist E."/>
            <person name="Wang M."/>
            <person name="Pitluck S."/>
            <person name="Vogel J.P."/>
            <person name="Garvin D.F."/>
            <person name="Mockler T.C."/>
            <person name="Schmutz J."/>
            <person name="Rokhsar D."/>
            <person name="Bevan M.W."/>
        </authorList>
    </citation>
    <scope>NUCLEOTIDE SEQUENCE</scope>
    <source>
        <strain evidence="3">Bd21</strain>
    </source>
</reference>
<gene>
    <name evidence="4" type="primary">LOC106865506</name>
    <name evidence="3" type="ORF">BRADI_1g21170v3</name>
</gene>
<evidence type="ECO:0000313" key="4">
    <source>
        <dbReference type="EnsemblPlants" id="KQK15195"/>
    </source>
</evidence>
<feature type="region of interest" description="Disordered" evidence="2">
    <location>
        <begin position="224"/>
        <end position="262"/>
    </location>
</feature>
<evidence type="ECO:0000313" key="5">
    <source>
        <dbReference type="Proteomes" id="UP000008810"/>
    </source>
</evidence>
<dbReference type="GO" id="GO:0005829">
    <property type="term" value="C:cytosol"/>
    <property type="evidence" value="ECO:0000318"/>
    <property type="project" value="GO_Central"/>
</dbReference>
<evidence type="ECO:0000256" key="1">
    <source>
        <dbReference type="SAM" id="Coils"/>
    </source>
</evidence>
<reference evidence="3 4" key="1">
    <citation type="journal article" date="2010" name="Nature">
        <title>Genome sequencing and analysis of the model grass Brachypodium distachyon.</title>
        <authorList>
            <consortium name="International Brachypodium Initiative"/>
        </authorList>
    </citation>
    <scope>NUCLEOTIDE SEQUENCE [LARGE SCALE GENOMIC DNA]</scope>
    <source>
        <strain evidence="3 4">Bd21</strain>
    </source>
</reference>
<dbReference type="AlphaFoldDB" id="A0A0Q3JBC9"/>
<protein>
    <submittedName>
        <fullName evidence="3 4">Uncharacterized protein</fullName>
    </submittedName>
</protein>